<keyword evidence="2" id="KW-1185">Reference proteome</keyword>
<proteinExistence type="predicted"/>
<evidence type="ECO:0000313" key="1">
    <source>
        <dbReference type="EMBL" id="KAF5958321.1"/>
    </source>
</evidence>
<reference evidence="1 2" key="2">
    <citation type="submission" date="2020-07" db="EMBL/GenBank/DDBJ databases">
        <title>Genome assembly of wild tea tree DASZ reveals pedigree and selection history of tea varieties.</title>
        <authorList>
            <person name="Zhang W."/>
        </authorList>
    </citation>
    <scope>NUCLEOTIDE SEQUENCE [LARGE SCALE GENOMIC DNA]</scope>
    <source>
        <strain evidence="2">cv. G240</strain>
        <tissue evidence="1">Leaf</tissue>
    </source>
</reference>
<reference evidence="2" key="1">
    <citation type="journal article" date="2020" name="Nat. Commun.">
        <title>Genome assembly of wild tea tree DASZ reveals pedigree and selection history of tea varieties.</title>
        <authorList>
            <person name="Zhang W."/>
            <person name="Zhang Y."/>
            <person name="Qiu H."/>
            <person name="Guo Y."/>
            <person name="Wan H."/>
            <person name="Zhang X."/>
            <person name="Scossa F."/>
            <person name="Alseekh S."/>
            <person name="Zhang Q."/>
            <person name="Wang P."/>
            <person name="Xu L."/>
            <person name="Schmidt M.H."/>
            <person name="Jia X."/>
            <person name="Li D."/>
            <person name="Zhu A."/>
            <person name="Guo F."/>
            <person name="Chen W."/>
            <person name="Ni D."/>
            <person name="Usadel B."/>
            <person name="Fernie A.R."/>
            <person name="Wen W."/>
        </authorList>
    </citation>
    <scope>NUCLEOTIDE SEQUENCE [LARGE SCALE GENOMIC DNA]</scope>
    <source>
        <strain evidence="2">cv. G240</strain>
    </source>
</reference>
<dbReference type="Proteomes" id="UP000593564">
    <property type="component" value="Unassembled WGS sequence"/>
</dbReference>
<dbReference type="EMBL" id="JACBKZ010000002">
    <property type="protein sequence ID" value="KAF5958321.1"/>
    <property type="molecule type" value="Genomic_DNA"/>
</dbReference>
<comment type="caution">
    <text evidence="1">The sequence shown here is derived from an EMBL/GenBank/DDBJ whole genome shotgun (WGS) entry which is preliminary data.</text>
</comment>
<sequence>MTPYTLLHSTCNLVKNFKHSPSTFHEFPPSLLQNNGLISTSLAYSRQRYCNSGSELGFIQSGVASP</sequence>
<dbReference type="AlphaFoldDB" id="A0A7J7I1B9"/>
<protein>
    <submittedName>
        <fullName evidence="1">Uncharacterized protein</fullName>
    </submittedName>
</protein>
<name>A0A7J7I1B9_CAMSI</name>
<accession>A0A7J7I1B9</accession>
<organism evidence="1 2">
    <name type="scientific">Camellia sinensis</name>
    <name type="common">Tea plant</name>
    <name type="synonym">Thea sinensis</name>
    <dbReference type="NCBI Taxonomy" id="4442"/>
    <lineage>
        <taxon>Eukaryota</taxon>
        <taxon>Viridiplantae</taxon>
        <taxon>Streptophyta</taxon>
        <taxon>Embryophyta</taxon>
        <taxon>Tracheophyta</taxon>
        <taxon>Spermatophyta</taxon>
        <taxon>Magnoliopsida</taxon>
        <taxon>eudicotyledons</taxon>
        <taxon>Gunneridae</taxon>
        <taxon>Pentapetalae</taxon>
        <taxon>asterids</taxon>
        <taxon>Ericales</taxon>
        <taxon>Theaceae</taxon>
        <taxon>Camellia</taxon>
    </lineage>
</organism>
<gene>
    <name evidence="1" type="ORF">HYC85_005546</name>
</gene>
<evidence type="ECO:0000313" key="2">
    <source>
        <dbReference type="Proteomes" id="UP000593564"/>
    </source>
</evidence>